<keyword evidence="3" id="KW-1185">Reference proteome</keyword>
<feature type="compositionally biased region" description="Basic residues" evidence="1">
    <location>
        <begin position="280"/>
        <end position="290"/>
    </location>
</feature>
<feature type="compositionally biased region" description="Basic and acidic residues" evidence="1">
    <location>
        <begin position="1507"/>
        <end position="1536"/>
    </location>
</feature>
<dbReference type="RefSeq" id="XP_037163548.1">
    <property type="nucleotide sequence ID" value="XM_037309469.1"/>
</dbReference>
<dbReference type="EMBL" id="JACCJC010000032">
    <property type="protein sequence ID" value="KAF6234147.1"/>
    <property type="molecule type" value="Genomic_DNA"/>
</dbReference>
<dbReference type="GeneID" id="59289223"/>
<protein>
    <submittedName>
        <fullName evidence="2">Uncharacterized protein</fullName>
    </submittedName>
</protein>
<feature type="compositionally biased region" description="Low complexity" evidence="1">
    <location>
        <begin position="396"/>
        <end position="405"/>
    </location>
</feature>
<feature type="compositionally biased region" description="Polar residues" evidence="1">
    <location>
        <begin position="340"/>
        <end position="355"/>
    </location>
</feature>
<feature type="compositionally biased region" description="Polar residues" evidence="1">
    <location>
        <begin position="703"/>
        <end position="717"/>
    </location>
</feature>
<name>A0A8H6FSV5_9LECA</name>
<proteinExistence type="predicted"/>
<feature type="compositionally biased region" description="Basic and acidic residues" evidence="1">
    <location>
        <begin position="1397"/>
        <end position="1407"/>
    </location>
</feature>
<feature type="region of interest" description="Disordered" evidence="1">
    <location>
        <begin position="1245"/>
        <end position="1276"/>
    </location>
</feature>
<feature type="region of interest" description="Disordered" evidence="1">
    <location>
        <begin position="1316"/>
        <end position="1605"/>
    </location>
</feature>
<feature type="compositionally biased region" description="Basic and acidic residues" evidence="1">
    <location>
        <begin position="883"/>
        <end position="938"/>
    </location>
</feature>
<feature type="compositionally biased region" description="Basic residues" evidence="1">
    <location>
        <begin position="529"/>
        <end position="539"/>
    </location>
</feature>
<feature type="compositionally biased region" description="Basic and acidic residues" evidence="1">
    <location>
        <begin position="512"/>
        <end position="528"/>
    </location>
</feature>
<dbReference type="PANTHER" id="PTHR42105">
    <property type="entry name" value="DIM2-ASSOCIATED PROTEIN 1"/>
    <property type="match status" value="1"/>
</dbReference>
<feature type="region of interest" description="Disordered" evidence="1">
    <location>
        <begin position="1"/>
        <end position="357"/>
    </location>
</feature>
<feature type="region of interest" description="Disordered" evidence="1">
    <location>
        <begin position="1626"/>
        <end position="1695"/>
    </location>
</feature>
<dbReference type="Proteomes" id="UP000578531">
    <property type="component" value="Unassembled WGS sequence"/>
</dbReference>
<sequence length="1776" mass="195919">MGIETRKPPLPAPTESSTLQTSGGSGEEADLATDVSRRTDRTSYSIPEDGSPVTIPTKKRRDSRDKGRESALTHASHHSQTSLLIEYFEGGKGPNVHSRPSVRVKVTPSAARKIKDTNEHVQVTASKGSRKPSYTRRISLGQHSTGERQATESADDKSISSYTSAAEESSLAHRYPPVEVEIMHRDQDSDLSGLNLAREERYTHVNPSDISSMPPDSMLEGKAGSVTPRRGSRSTSRDAVVTTDTLKTPSRRRSRSLSKERLAHKAMEKLVERPREVSGGKHKRSSKTRSRSGSNEQLVEDVNSRRRRSSKGYREEELASGAESSLLTTSQLSPRRESGDQYSFRSGTSKSSINANPRLLETVENAIRRLIMPELETLKQEQKMQQSRQKFDRNSRGSVDSGRSVSHTELSRKLSKHASAPDVSGKPKVFLNRDEHNAGTLLSGDSIKGRKESRRDRKSDSPSERRSERDMSEETVIRDGEKPSRKRSKEHRLKDTTAGAIAGGILTAAALNHHDLKHNDSRSSMDREKRRRRRSKGSHSRSASIAESTEEIFNKHDVPPMPMRSDIQSSEVTRDSILSEQTDGTLGTLRTLSPSEERIHTAEIRQVSRGSPREILSPASRTPTRTPQDARRGGLGTYHSNLSQGDLAEASPHSNRSFRDDEHHSKLVEAGVVGAVAGTAGLTAHNLSDRNDQYDRHGFAYQQESRGLSPIQSVSSRQESEINRQSFGHKGSLSSLKQPLKKDSAASMRSLASPVSVDMTRSNRPKGINFEPGEDVLAQLRDSKFTEGEYSDKDPAMDEWLEQEHEKNDRYRDSGSYRDSMIDYKHMTNYTDDSMDAPYLDKVAAAQERHTVGVGRNPDYRSTPVAVESAVASLLETSVISSKQEDRSYAGSREQERVEADAEREVAQNSREQQHEHQTKSSSEKHYSYDRLSAKDSPRQSIARSLDEREEHIPMGASGLPVADDPIPEIGHGLHSDSEISTNPSIIQGPMGGYQNDNLDHWPNKPTPPQAKGEFLSPSKDSSAQDSLKAAAAGFLNAATLASGRGSLEEQGKSREMSIHDDYQPRFHDDYETNAKHDFSPVRETYMAGGRVPSPPKDEGYISGPQRGAASPEIRFRDAKAFNDRGRDGMTEDEDPFISRGHDRHLSTNSHGLAHGMGSPLYDSATGGGIDRIQSKDIVALMDHLTVRDAQRNARDTEILVTLVRSAAEMRNSFEEMKKFIAEQDDLLVDVGNKQHDRTIQKIVVGGPRPQPLGPPKYQRRSSTEDDAEDSPAKRRNVFRRALKGLSSRNQNDIGKIEEMLVHLLGEVEGLKAVQGVRPAGGGDNRADSLNSYNNMRAAGPDGYEPEGQAGTGSTGQSGYFSNPPSREASAMRNRDSRRGSQNRVSTVLEADEEPEPHEQGILDNHNEQLLTPTRENARAGSVPLGTPPQTQVPNGTQSNEHTPRTGTDKSRKHKSSSSSFFPKISRWSRTTASSVGDNFRNSMDRRQQRPFSEASRSGEDLQPYETNDHYDHHGDDRIRSNDSLENDDVVRDVAQENRPPSPLIPSQVSEDPKYQAHRNSLNLQHPQPRPGPTHRFQHHLESQAQNFGSRSPISPTSDTFGSDPTLARYVPGAINRYSGLAGNLSPISDAGHSETSGAEQASAPPRPPKVKDDGPLIPSGPSRPPKLASKDSRPTFASPLSTEHLQPEQRYSNGSAYDTASHLLLVGSKSILTDHLLQAKDSPRSTSGAAMQRKPTGPRPITSSGSYSPDKESVKRNRYRGSPNQIPSPTEEADF</sequence>
<feature type="compositionally biased region" description="Basic and acidic residues" evidence="1">
    <location>
        <begin position="62"/>
        <end position="71"/>
    </location>
</feature>
<feature type="compositionally biased region" description="Basic and acidic residues" evidence="1">
    <location>
        <begin position="145"/>
        <end position="158"/>
    </location>
</feature>
<feature type="region of interest" description="Disordered" evidence="1">
    <location>
        <begin position="1717"/>
        <end position="1776"/>
    </location>
</feature>
<feature type="compositionally biased region" description="Polar residues" evidence="1">
    <location>
        <begin position="1428"/>
        <end position="1441"/>
    </location>
</feature>
<feature type="compositionally biased region" description="Polar residues" evidence="1">
    <location>
        <begin position="1583"/>
        <end position="1603"/>
    </location>
</feature>
<feature type="compositionally biased region" description="Low complexity" evidence="1">
    <location>
        <begin position="207"/>
        <end position="218"/>
    </location>
</feature>
<feature type="compositionally biased region" description="Basic and acidic residues" evidence="1">
    <location>
        <begin position="447"/>
        <end position="483"/>
    </location>
</feature>
<accession>A0A8H6FSV5</accession>
<feature type="compositionally biased region" description="Low complexity" evidence="1">
    <location>
        <begin position="1457"/>
        <end position="1469"/>
    </location>
</feature>
<feature type="region of interest" description="Disordered" evidence="1">
    <location>
        <begin position="512"/>
        <end position="661"/>
    </location>
</feature>
<evidence type="ECO:0000256" key="1">
    <source>
        <dbReference type="SAM" id="MobiDB-lite"/>
    </source>
</evidence>
<feature type="compositionally biased region" description="Basic and acidic residues" evidence="1">
    <location>
        <begin position="257"/>
        <end position="279"/>
    </location>
</feature>
<dbReference type="PANTHER" id="PTHR42105:SF1">
    <property type="entry name" value="TRANSALDOLASE"/>
    <property type="match status" value="1"/>
</dbReference>
<feature type="region of interest" description="Disordered" evidence="1">
    <location>
        <begin position="703"/>
        <end position="771"/>
    </location>
</feature>
<feature type="region of interest" description="Disordered" evidence="1">
    <location>
        <begin position="379"/>
        <end position="500"/>
    </location>
</feature>
<evidence type="ECO:0000313" key="3">
    <source>
        <dbReference type="Proteomes" id="UP000578531"/>
    </source>
</evidence>
<organism evidence="2 3">
    <name type="scientific">Letharia columbiana</name>
    <dbReference type="NCBI Taxonomy" id="112416"/>
    <lineage>
        <taxon>Eukaryota</taxon>
        <taxon>Fungi</taxon>
        <taxon>Dikarya</taxon>
        <taxon>Ascomycota</taxon>
        <taxon>Pezizomycotina</taxon>
        <taxon>Lecanoromycetes</taxon>
        <taxon>OSLEUM clade</taxon>
        <taxon>Lecanoromycetidae</taxon>
        <taxon>Lecanorales</taxon>
        <taxon>Lecanorineae</taxon>
        <taxon>Parmeliaceae</taxon>
        <taxon>Letharia</taxon>
    </lineage>
</organism>
<feature type="compositionally biased region" description="Polar residues" evidence="1">
    <location>
        <begin position="566"/>
        <end position="594"/>
    </location>
</feature>
<gene>
    <name evidence="2" type="ORF">HO173_007567</name>
</gene>
<feature type="compositionally biased region" description="Polar residues" evidence="1">
    <location>
        <begin position="1679"/>
        <end position="1695"/>
    </location>
</feature>
<dbReference type="OrthoDB" id="5382102at2759"/>
<feature type="region of interest" description="Disordered" evidence="1">
    <location>
        <begin position="881"/>
        <end position="1027"/>
    </location>
</feature>
<feature type="compositionally biased region" description="Polar residues" evidence="1">
    <location>
        <begin position="1470"/>
        <end position="1482"/>
    </location>
</feature>
<feature type="compositionally biased region" description="Low complexity" evidence="1">
    <location>
        <begin position="319"/>
        <end position="330"/>
    </location>
</feature>
<reference evidence="2 3" key="1">
    <citation type="journal article" date="2020" name="Genomics">
        <title>Complete, high-quality genomes from long-read metagenomic sequencing of two wolf lichen thalli reveals enigmatic genome architecture.</title>
        <authorList>
            <person name="McKenzie S.K."/>
            <person name="Walston R.F."/>
            <person name="Allen J.L."/>
        </authorList>
    </citation>
    <scope>NUCLEOTIDE SEQUENCE [LARGE SCALE GENOMIC DNA]</scope>
    <source>
        <strain evidence="2">WasteWater2</strain>
    </source>
</reference>
<evidence type="ECO:0000313" key="2">
    <source>
        <dbReference type="EMBL" id="KAF6234147.1"/>
    </source>
</evidence>
<comment type="caution">
    <text evidence="2">The sequence shown here is derived from an EMBL/GenBank/DDBJ whole genome shotgun (WGS) entry which is preliminary data.</text>
</comment>